<organism evidence="4 5">
    <name type="scientific">[Clostridium] citroniae WAL-19142</name>
    <dbReference type="NCBI Taxonomy" id="742734"/>
    <lineage>
        <taxon>Bacteria</taxon>
        <taxon>Bacillati</taxon>
        <taxon>Bacillota</taxon>
        <taxon>Clostridia</taxon>
        <taxon>Lachnospirales</taxon>
        <taxon>Lachnospiraceae</taxon>
        <taxon>Enterocloster</taxon>
    </lineage>
</organism>
<accession>A0A0J9EA04</accession>
<dbReference type="GO" id="GO:0006465">
    <property type="term" value="P:signal peptide processing"/>
    <property type="evidence" value="ECO:0007669"/>
    <property type="project" value="TreeGrafter"/>
</dbReference>
<dbReference type="Gene3D" id="1.20.120.1220">
    <property type="match status" value="1"/>
</dbReference>
<evidence type="ECO:0000256" key="2">
    <source>
        <dbReference type="SAM" id="Phobius"/>
    </source>
</evidence>
<dbReference type="EMBL" id="ADLK01000049">
    <property type="protein sequence ID" value="KMW12525.1"/>
    <property type="molecule type" value="Genomic_DNA"/>
</dbReference>
<dbReference type="Pfam" id="PF01478">
    <property type="entry name" value="Peptidase_A24"/>
    <property type="match status" value="1"/>
</dbReference>
<sequence length="131" mass="13996">MQGALFIVLLLAASFVDLKRREIPDWVSGGIAALSLLHIRPECLLGIIPALFFLAAAVRGGIGGGDVKLAAACGLVLGLQHAMMGTMLGLLLQLLFHLCARCVLPLFKRPVWSSYPMAPFLAIGYAVAYYV</sequence>
<protein>
    <recommendedName>
        <fullName evidence="3">Prepilin type IV endopeptidase peptidase domain-containing protein</fullName>
    </recommendedName>
</protein>
<name>A0A0J9EA04_9FIRM</name>
<reference evidence="4 5" key="1">
    <citation type="submission" date="2011-04" db="EMBL/GenBank/DDBJ databases">
        <title>The Genome Sequence of Clostridium citroniae WAL-19142.</title>
        <authorList>
            <consortium name="The Broad Institute Genome Sequencing Platform"/>
            <person name="Earl A."/>
            <person name="Ward D."/>
            <person name="Feldgarden M."/>
            <person name="Gevers D."/>
            <person name="Warren Y.A."/>
            <person name="Tyrrell K.L."/>
            <person name="Citron D.M."/>
            <person name="Goldstein E.J."/>
            <person name="Daigneault M."/>
            <person name="Allen-Vercoe E."/>
            <person name="Young S.K."/>
            <person name="Zeng Q."/>
            <person name="Gargeya S."/>
            <person name="Fitzgerald M."/>
            <person name="Haas B."/>
            <person name="Abouelleil A."/>
            <person name="Alvarado L."/>
            <person name="Arachchi H.M."/>
            <person name="Berlin A."/>
            <person name="Brown A."/>
            <person name="Chapman S.B."/>
            <person name="Chen Z."/>
            <person name="Dunbar C."/>
            <person name="Freedman E."/>
            <person name="Gearin G."/>
            <person name="Gellesch M."/>
            <person name="Goldberg J."/>
            <person name="Griggs A."/>
            <person name="Gujja S."/>
            <person name="Heilman E.R."/>
            <person name="Heiman D."/>
            <person name="Howarth C."/>
            <person name="Larson L."/>
            <person name="Lui A."/>
            <person name="MacDonald P.J."/>
            <person name="Mehta T."/>
            <person name="Montmayeur A."/>
            <person name="Murphy C."/>
            <person name="Neiman D."/>
            <person name="Pearson M."/>
            <person name="Priest M."/>
            <person name="Roberts A."/>
            <person name="Saif S."/>
            <person name="Shea T."/>
            <person name="Shenoy N."/>
            <person name="Sisk P."/>
            <person name="Stolte C."/>
            <person name="Sykes S."/>
            <person name="White J."/>
            <person name="Yandava C."/>
            <person name="Wortman J."/>
            <person name="Nusbaum C."/>
            <person name="Birren B."/>
        </authorList>
    </citation>
    <scope>NUCLEOTIDE SEQUENCE [LARGE SCALE GENOMIC DNA]</scope>
    <source>
        <strain evidence="4 5">WAL-19142</strain>
    </source>
</reference>
<proteinExistence type="inferred from homology"/>
<keyword evidence="2" id="KW-0472">Membrane</keyword>
<keyword evidence="2" id="KW-1133">Transmembrane helix</keyword>
<comment type="caution">
    <text evidence="4">The sequence shown here is derived from an EMBL/GenBank/DDBJ whole genome shotgun (WGS) entry which is preliminary data.</text>
</comment>
<comment type="similarity">
    <text evidence="1">Belongs to the peptidase A24 family.</text>
</comment>
<dbReference type="GO" id="GO:0005886">
    <property type="term" value="C:plasma membrane"/>
    <property type="evidence" value="ECO:0007669"/>
    <property type="project" value="TreeGrafter"/>
</dbReference>
<feature type="domain" description="Prepilin type IV endopeptidase peptidase" evidence="3">
    <location>
        <begin position="5"/>
        <end position="96"/>
    </location>
</feature>
<dbReference type="InterPro" id="IPR000045">
    <property type="entry name" value="Prepilin_IV_endopep_pep"/>
</dbReference>
<dbReference type="Proteomes" id="UP000037392">
    <property type="component" value="Unassembled WGS sequence"/>
</dbReference>
<dbReference type="PANTHER" id="PTHR30487">
    <property type="entry name" value="TYPE 4 PREPILIN-LIKE PROTEINS LEADER PEPTIDE-PROCESSING ENZYME"/>
    <property type="match status" value="1"/>
</dbReference>
<gene>
    <name evidence="4" type="ORF">HMPREF9470_05250</name>
</gene>
<dbReference type="RefSeq" id="WP_045093701.1">
    <property type="nucleotide sequence ID" value="NZ_KQ235886.1"/>
</dbReference>
<dbReference type="AlphaFoldDB" id="A0A0J9EA04"/>
<feature type="transmembrane region" description="Helical" evidence="2">
    <location>
        <begin position="112"/>
        <end position="130"/>
    </location>
</feature>
<dbReference type="PANTHER" id="PTHR30487:SF0">
    <property type="entry name" value="PREPILIN LEADER PEPTIDASE_N-METHYLTRANSFERASE-RELATED"/>
    <property type="match status" value="1"/>
</dbReference>
<dbReference type="GeneID" id="93165892"/>
<evidence type="ECO:0000259" key="3">
    <source>
        <dbReference type="Pfam" id="PF01478"/>
    </source>
</evidence>
<evidence type="ECO:0000313" key="5">
    <source>
        <dbReference type="Proteomes" id="UP000037392"/>
    </source>
</evidence>
<feature type="transmembrane region" description="Helical" evidence="2">
    <location>
        <begin position="44"/>
        <end position="62"/>
    </location>
</feature>
<dbReference type="OrthoDB" id="9789291at2"/>
<dbReference type="InterPro" id="IPR050882">
    <property type="entry name" value="Prepilin_peptidase/N-MTase"/>
</dbReference>
<feature type="transmembrane region" description="Helical" evidence="2">
    <location>
        <begin position="69"/>
        <end position="92"/>
    </location>
</feature>
<evidence type="ECO:0000256" key="1">
    <source>
        <dbReference type="ARBA" id="ARBA00005801"/>
    </source>
</evidence>
<evidence type="ECO:0000313" key="4">
    <source>
        <dbReference type="EMBL" id="KMW12525.1"/>
    </source>
</evidence>
<dbReference type="PATRIC" id="fig|742734.4.peg.5615"/>
<keyword evidence="2" id="KW-0812">Transmembrane</keyword>
<dbReference type="GO" id="GO:0004190">
    <property type="term" value="F:aspartic-type endopeptidase activity"/>
    <property type="evidence" value="ECO:0007669"/>
    <property type="project" value="InterPro"/>
</dbReference>